<feature type="non-terminal residue" evidence="1">
    <location>
        <position position="1"/>
    </location>
</feature>
<organism evidence="1 2">
    <name type="scientific">Datura stramonium</name>
    <name type="common">Jimsonweed</name>
    <name type="synonym">Common thornapple</name>
    <dbReference type="NCBI Taxonomy" id="4076"/>
    <lineage>
        <taxon>Eukaryota</taxon>
        <taxon>Viridiplantae</taxon>
        <taxon>Streptophyta</taxon>
        <taxon>Embryophyta</taxon>
        <taxon>Tracheophyta</taxon>
        <taxon>Spermatophyta</taxon>
        <taxon>Magnoliopsida</taxon>
        <taxon>eudicotyledons</taxon>
        <taxon>Gunneridae</taxon>
        <taxon>Pentapetalae</taxon>
        <taxon>asterids</taxon>
        <taxon>lamiids</taxon>
        <taxon>Solanales</taxon>
        <taxon>Solanaceae</taxon>
        <taxon>Solanoideae</taxon>
        <taxon>Datureae</taxon>
        <taxon>Datura</taxon>
    </lineage>
</organism>
<sequence>TVVQIGKLRSSVSGILPGYVCCSGMVSVTADPLQWYSFHCSEFAAARQLPLRRYSLS</sequence>
<proteinExistence type="predicted"/>
<gene>
    <name evidence="1" type="ORF">HAX54_050693</name>
</gene>
<dbReference type="Proteomes" id="UP000823775">
    <property type="component" value="Unassembled WGS sequence"/>
</dbReference>
<protein>
    <submittedName>
        <fullName evidence="1">Uncharacterized protein</fullName>
    </submittedName>
</protein>
<reference evidence="1 2" key="1">
    <citation type="journal article" date="2021" name="BMC Genomics">
        <title>Datura genome reveals duplications of psychoactive alkaloid biosynthetic genes and high mutation rate following tissue culture.</title>
        <authorList>
            <person name="Rajewski A."/>
            <person name="Carter-House D."/>
            <person name="Stajich J."/>
            <person name="Litt A."/>
        </authorList>
    </citation>
    <scope>NUCLEOTIDE SEQUENCE [LARGE SCALE GENOMIC DNA]</scope>
    <source>
        <strain evidence="1">AR-01</strain>
    </source>
</reference>
<accession>A0ABS8SXH8</accession>
<evidence type="ECO:0000313" key="1">
    <source>
        <dbReference type="EMBL" id="MCD7463474.1"/>
    </source>
</evidence>
<evidence type="ECO:0000313" key="2">
    <source>
        <dbReference type="Proteomes" id="UP000823775"/>
    </source>
</evidence>
<keyword evidence="2" id="KW-1185">Reference proteome</keyword>
<dbReference type="EMBL" id="JACEIK010000890">
    <property type="protein sequence ID" value="MCD7463474.1"/>
    <property type="molecule type" value="Genomic_DNA"/>
</dbReference>
<name>A0ABS8SXH8_DATST</name>
<comment type="caution">
    <text evidence="1">The sequence shown here is derived from an EMBL/GenBank/DDBJ whole genome shotgun (WGS) entry which is preliminary data.</text>
</comment>